<dbReference type="Proteomes" id="UP001295740">
    <property type="component" value="Unassembled WGS sequence"/>
</dbReference>
<name>A0AAI8YDM7_9PEZI</name>
<reference evidence="2" key="1">
    <citation type="submission" date="2023-10" db="EMBL/GenBank/DDBJ databases">
        <authorList>
            <person name="Hackl T."/>
        </authorList>
    </citation>
    <scope>NUCLEOTIDE SEQUENCE</scope>
</reference>
<dbReference type="AlphaFoldDB" id="A0AAI8YDM7"/>
<dbReference type="EMBL" id="CAUWAG010000006">
    <property type="protein sequence ID" value="CAJ2503431.1"/>
    <property type="molecule type" value="Genomic_DNA"/>
</dbReference>
<sequence>MNRPPHSLRTGIFDAEFLGDMVVYGVWIAVLCFARFMLVVYRLGGGDLGEGCNESCPDSCRVWAVDIWRDRFLSWAIMVGFITMFPIIYIPGLNTVVSKHVGISCKWGIVLVCAALFFAAVVEAWKWAKRVILRRRRPEGHECQAAHFFRLTQLLVR</sequence>
<keyword evidence="1" id="KW-0812">Transmembrane</keyword>
<accession>A0AAI8YDM7</accession>
<comment type="caution">
    <text evidence="2">The sequence shown here is derived from an EMBL/GenBank/DDBJ whole genome shotgun (WGS) entry which is preliminary data.</text>
</comment>
<dbReference type="InterPro" id="IPR023298">
    <property type="entry name" value="ATPase_P-typ_TM_dom_sf"/>
</dbReference>
<keyword evidence="1" id="KW-0472">Membrane</keyword>
<organism evidence="2 3">
    <name type="scientific">Anthostomella pinea</name>
    <dbReference type="NCBI Taxonomy" id="933095"/>
    <lineage>
        <taxon>Eukaryota</taxon>
        <taxon>Fungi</taxon>
        <taxon>Dikarya</taxon>
        <taxon>Ascomycota</taxon>
        <taxon>Pezizomycotina</taxon>
        <taxon>Sordariomycetes</taxon>
        <taxon>Xylariomycetidae</taxon>
        <taxon>Xylariales</taxon>
        <taxon>Xylariaceae</taxon>
        <taxon>Anthostomella</taxon>
    </lineage>
</organism>
<feature type="transmembrane region" description="Helical" evidence="1">
    <location>
        <begin position="22"/>
        <end position="41"/>
    </location>
</feature>
<gene>
    <name evidence="2" type="ORF">KHLLAP_LOCUS3899</name>
</gene>
<feature type="transmembrane region" description="Helical" evidence="1">
    <location>
        <begin position="107"/>
        <end position="128"/>
    </location>
</feature>
<evidence type="ECO:0000313" key="2">
    <source>
        <dbReference type="EMBL" id="CAJ2503431.1"/>
    </source>
</evidence>
<proteinExistence type="predicted"/>
<evidence type="ECO:0000256" key="1">
    <source>
        <dbReference type="SAM" id="Phobius"/>
    </source>
</evidence>
<dbReference type="SUPFAM" id="SSF81665">
    <property type="entry name" value="Calcium ATPase, transmembrane domain M"/>
    <property type="match status" value="1"/>
</dbReference>
<keyword evidence="3" id="KW-1185">Reference proteome</keyword>
<keyword evidence="1" id="KW-1133">Transmembrane helix</keyword>
<feature type="transmembrane region" description="Helical" evidence="1">
    <location>
        <begin position="72"/>
        <end position="92"/>
    </location>
</feature>
<protein>
    <submittedName>
        <fullName evidence="2">Uu.00g108250.m01.CDS01</fullName>
    </submittedName>
</protein>
<evidence type="ECO:0000313" key="3">
    <source>
        <dbReference type="Proteomes" id="UP001295740"/>
    </source>
</evidence>
<dbReference type="Gene3D" id="1.20.1110.10">
    <property type="entry name" value="Calcium-transporting ATPase, transmembrane domain"/>
    <property type="match status" value="1"/>
</dbReference>